<dbReference type="SUPFAM" id="SSF52540">
    <property type="entry name" value="P-loop containing nucleoside triphosphate hydrolases"/>
    <property type="match status" value="1"/>
</dbReference>
<protein>
    <submittedName>
        <fullName evidence="1">Uncharacterized protein</fullName>
    </submittedName>
</protein>
<proteinExistence type="predicted"/>
<comment type="caution">
    <text evidence="1">The sequence shown here is derived from an EMBL/GenBank/DDBJ whole genome shotgun (WGS) entry which is preliminary data.</text>
</comment>
<evidence type="ECO:0000313" key="1">
    <source>
        <dbReference type="EMBL" id="GLB31618.1"/>
    </source>
</evidence>
<gene>
    <name evidence="1" type="ORF">LAD12857_35410</name>
</gene>
<dbReference type="EMBL" id="BRPJ01000074">
    <property type="protein sequence ID" value="GLB31618.1"/>
    <property type="molecule type" value="Genomic_DNA"/>
</dbReference>
<name>A0ABQ5M9K2_9FIRM</name>
<keyword evidence="2" id="KW-1185">Reference proteome</keyword>
<dbReference type="Proteomes" id="UP001419084">
    <property type="component" value="Unassembled WGS sequence"/>
</dbReference>
<organism evidence="1 2">
    <name type="scientific">Lacrimispora amygdalina</name>
    <dbReference type="NCBI Taxonomy" id="253257"/>
    <lineage>
        <taxon>Bacteria</taxon>
        <taxon>Bacillati</taxon>
        <taxon>Bacillota</taxon>
        <taxon>Clostridia</taxon>
        <taxon>Lachnospirales</taxon>
        <taxon>Lachnospiraceae</taxon>
        <taxon>Lacrimispora</taxon>
    </lineage>
</organism>
<dbReference type="RefSeq" id="WP_170823094.1">
    <property type="nucleotide sequence ID" value="NZ_BRPJ01000074.1"/>
</dbReference>
<accession>A0ABQ5M9K2</accession>
<sequence>MDKILLSEIAGAKEIAELLGISTAGLSNLRNRYDDFPQPIKKLNATPLFLISDVESWMEAHGRGGVRRPLPNPKTGCYKVLAVCGRPRVGKSFLISMFSADTYGYRTACSREGDDFTQCEVQNVIWEGLDEGFAIFHSTDETMNGMRSPLTPDRLTRFLNEVNDFIRECRQDGWNGERGEHYHYIEIFTPPSEFARRIMVSNNLDYLIITDTPGVSENYGVVPIEKADLVLFVLADSGMAEANKSFVTLVEAMAPLVASSKACFLYRTNASCDDDDEYAEMQSSAERAMKRFEDCFNGLKGRIIESSLDVLQPAKAVLGVPIMKEKKNSPSEGMFQQRFEEKICQAFQTEALNNMEMQFTTAIKEADISQEQATSFLKKILDGLSEDGKESESDFFPIFRQSQHNRVKTVDGYRLLMNAQDACRKQLQTLYEYFSPFTSENYPELWQQNCIKYLYSALTAGIKIDIGIGHGGHPFEDRPPVTMLTSEAILADELLAAFTASDDLGHLSIYKKTFESNGVQSNSWGYVWVNLKDDGLKKLQIIKSVGLRNRSSNSLYELVKNCYIGGMQKLAEYKFWITALTATGGAPEDAESKAMTIIKNSGF</sequence>
<reference evidence="1 2" key="1">
    <citation type="journal article" date="2024" name="Int. J. Syst. Evol. Microbiol.">
        <title>Lacrimispora brassicae sp. nov. isolated from fermented cabbage, and proposal of Clostridium indicum Gundawar et al. 2019 and Clostridium methoxybenzovorans Mechichi et al. 1999 as heterotypic synonyms of Lacrimispora amygdalina (Parshina et al. 2003) Haas and Blanchard 2020 and Lacrimispora indolis (McClung and McCoy 1957) Haas and Blanchard 2020, respectively.</title>
        <authorList>
            <person name="Kobayashi H."/>
            <person name="Tanizawa Y."/>
            <person name="Sakamoto M."/>
            <person name="Ohkuma M."/>
            <person name="Tohno M."/>
        </authorList>
    </citation>
    <scope>NUCLEOTIDE SEQUENCE [LARGE SCALE GENOMIC DNA]</scope>
    <source>
        <strain evidence="1 2">DSM 12857</strain>
    </source>
</reference>
<evidence type="ECO:0000313" key="2">
    <source>
        <dbReference type="Proteomes" id="UP001419084"/>
    </source>
</evidence>
<dbReference type="InterPro" id="IPR027417">
    <property type="entry name" value="P-loop_NTPase"/>
</dbReference>